<dbReference type="GO" id="GO:0001682">
    <property type="term" value="P:tRNA 5'-leader removal"/>
    <property type="evidence" value="ECO:0007669"/>
    <property type="project" value="InterPro"/>
</dbReference>
<name>A0A2T7PTT3_POMCA</name>
<comment type="subcellular location">
    <subcellularLocation>
        <location evidence="6">Nucleus</location>
        <location evidence="6">Nucleolus</location>
    </subcellularLocation>
</comment>
<dbReference type="Gene3D" id="3.30.70.3250">
    <property type="entry name" value="Ribonuclease P, Pop5 subunit"/>
    <property type="match status" value="1"/>
</dbReference>
<dbReference type="STRING" id="400727.A0A2T7PTT3"/>
<evidence type="ECO:0000256" key="1">
    <source>
        <dbReference type="ARBA" id="ARBA00010800"/>
    </source>
</evidence>
<dbReference type="InterPro" id="IPR038085">
    <property type="entry name" value="Rnp2-like_sf"/>
</dbReference>
<comment type="caution">
    <text evidence="7">The sequence shown here is derived from an EMBL/GenBank/DDBJ whole genome shotgun (WGS) entry which is preliminary data.</text>
</comment>
<organism evidence="7 8">
    <name type="scientific">Pomacea canaliculata</name>
    <name type="common">Golden apple snail</name>
    <dbReference type="NCBI Taxonomy" id="400727"/>
    <lineage>
        <taxon>Eukaryota</taxon>
        <taxon>Metazoa</taxon>
        <taxon>Spiralia</taxon>
        <taxon>Lophotrochozoa</taxon>
        <taxon>Mollusca</taxon>
        <taxon>Gastropoda</taxon>
        <taxon>Caenogastropoda</taxon>
        <taxon>Architaenioglossa</taxon>
        <taxon>Ampullarioidea</taxon>
        <taxon>Ampullariidae</taxon>
        <taxon>Pomacea</taxon>
    </lineage>
</organism>
<evidence type="ECO:0000256" key="6">
    <source>
        <dbReference type="PIRNR" id="PIRNR023803"/>
    </source>
</evidence>
<evidence type="ECO:0000313" key="7">
    <source>
        <dbReference type="EMBL" id="PVD36832.1"/>
    </source>
</evidence>
<dbReference type="GO" id="GO:0005730">
    <property type="term" value="C:nucleolus"/>
    <property type="evidence" value="ECO:0007669"/>
    <property type="project" value="UniProtKB-SubCell"/>
</dbReference>
<dbReference type="GO" id="GO:0006364">
    <property type="term" value="P:rRNA processing"/>
    <property type="evidence" value="ECO:0007669"/>
    <property type="project" value="UniProtKB-KW"/>
</dbReference>
<dbReference type="PIRSF" id="PIRSF023803">
    <property type="entry name" value="Ribonuclease_P_prd"/>
    <property type="match status" value="1"/>
</dbReference>
<dbReference type="SUPFAM" id="SSF160350">
    <property type="entry name" value="Rnp2-like"/>
    <property type="match status" value="1"/>
</dbReference>
<evidence type="ECO:0000256" key="3">
    <source>
        <dbReference type="ARBA" id="ARBA00022694"/>
    </source>
</evidence>
<evidence type="ECO:0000256" key="4">
    <source>
        <dbReference type="ARBA" id="ARBA00023242"/>
    </source>
</evidence>
<comment type="function">
    <text evidence="6">Component of ribonuclease P, a protein complex that generates mature tRNA molecules by cleaving their 5'-ends.</text>
</comment>
<dbReference type="InterPro" id="IPR016819">
    <property type="entry name" value="RNase_P/MRP_POP5"/>
</dbReference>
<evidence type="ECO:0000313" key="8">
    <source>
        <dbReference type="Proteomes" id="UP000245119"/>
    </source>
</evidence>
<evidence type="ECO:0000256" key="5">
    <source>
        <dbReference type="ARBA" id="ARBA00044198"/>
    </source>
</evidence>
<dbReference type="InterPro" id="IPR002759">
    <property type="entry name" value="Pop5/Rpp14/Rnp2-like"/>
</dbReference>
<proteinExistence type="inferred from homology"/>
<sequence>MVRKKNRYLLAEINFADGRKTKRDLKTEVVYRSVRDALQLAFGDYGMGVLKSSLVGTIRACQKFLIRHHRRQLPLLFQQCSTQEERKRVQQAVLSTCVQMEMHKAEEKEKTVMEIMEDV</sequence>
<keyword evidence="8" id="KW-1185">Reference proteome</keyword>
<protein>
    <recommendedName>
        <fullName evidence="5 6">Ribonuclease P/MRP protein subunit POP5</fullName>
    </recommendedName>
</protein>
<dbReference type="Proteomes" id="UP000245119">
    <property type="component" value="Linkage Group LG2"/>
</dbReference>
<keyword evidence="3 6" id="KW-0819">tRNA processing</keyword>
<dbReference type="OrthoDB" id="24745at2759"/>
<keyword evidence="2" id="KW-0698">rRNA processing</keyword>
<dbReference type="EMBL" id="PZQS01000002">
    <property type="protein sequence ID" value="PVD36832.1"/>
    <property type="molecule type" value="Genomic_DNA"/>
</dbReference>
<comment type="similarity">
    <text evidence="1 6">Belongs to the eukaryotic/archaeal RNase P protein component 2 family.</text>
</comment>
<keyword evidence="4 6" id="KW-0539">Nucleus</keyword>
<gene>
    <name evidence="7" type="ORF">C0Q70_03822</name>
</gene>
<dbReference type="AlphaFoldDB" id="A0A2T7PTT3"/>
<dbReference type="GO" id="GO:0030677">
    <property type="term" value="C:ribonuclease P complex"/>
    <property type="evidence" value="ECO:0007669"/>
    <property type="project" value="InterPro"/>
</dbReference>
<accession>A0A2T7PTT3</accession>
<dbReference type="PANTHER" id="PTHR48414">
    <property type="entry name" value="POP5 HOMOLOG, RIBONUCLEASE P_MRP SUBUNIT"/>
    <property type="match status" value="1"/>
</dbReference>
<reference evidence="7 8" key="1">
    <citation type="submission" date="2018-04" db="EMBL/GenBank/DDBJ databases">
        <title>The genome of golden apple snail Pomacea canaliculata provides insight into stress tolerance and invasive adaptation.</title>
        <authorList>
            <person name="Liu C."/>
            <person name="Liu B."/>
            <person name="Ren Y."/>
            <person name="Zhang Y."/>
            <person name="Wang H."/>
            <person name="Li S."/>
            <person name="Jiang F."/>
            <person name="Yin L."/>
            <person name="Zhang G."/>
            <person name="Qian W."/>
            <person name="Fan W."/>
        </authorList>
    </citation>
    <scope>NUCLEOTIDE SEQUENCE [LARGE SCALE GENOMIC DNA]</scope>
    <source>
        <strain evidence="7">SZHN2017</strain>
        <tissue evidence="7">Muscle</tissue>
    </source>
</reference>
<dbReference type="PANTHER" id="PTHR48414:SF1">
    <property type="entry name" value="POP5 HOMOLOG, RIBONUCLEASE P_MRP SUBUNIT"/>
    <property type="match status" value="1"/>
</dbReference>
<dbReference type="Pfam" id="PF01900">
    <property type="entry name" value="RNase_P_Rpp14"/>
    <property type="match status" value="1"/>
</dbReference>
<dbReference type="GO" id="GO:0033204">
    <property type="term" value="F:ribonuclease P RNA binding"/>
    <property type="evidence" value="ECO:0007669"/>
    <property type="project" value="InterPro"/>
</dbReference>
<evidence type="ECO:0000256" key="2">
    <source>
        <dbReference type="ARBA" id="ARBA00022552"/>
    </source>
</evidence>